<comment type="caution">
    <text evidence="1">The sequence shown here is derived from an EMBL/GenBank/DDBJ whole genome shotgun (WGS) entry which is preliminary data.</text>
</comment>
<dbReference type="Proteomes" id="UP001147782">
    <property type="component" value="Unassembled WGS sequence"/>
</dbReference>
<keyword evidence="2" id="KW-1185">Reference proteome</keyword>
<evidence type="ECO:0000313" key="2">
    <source>
        <dbReference type="Proteomes" id="UP001147782"/>
    </source>
</evidence>
<proteinExistence type="predicted"/>
<name>A0A9W9VVX8_9EURO</name>
<protein>
    <submittedName>
        <fullName evidence="1">Uncharacterized protein</fullName>
    </submittedName>
</protein>
<dbReference type="EMBL" id="JAPZBS010000001">
    <property type="protein sequence ID" value="KAJ5390402.1"/>
    <property type="molecule type" value="Genomic_DNA"/>
</dbReference>
<reference evidence="1" key="2">
    <citation type="journal article" date="2023" name="IMA Fungus">
        <title>Comparative genomic study of the Penicillium genus elucidates a diverse pangenome and 15 lateral gene transfer events.</title>
        <authorList>
            <person name="Petersen C."/>
            <person name="Sorensen T."/>
            <person name="Nielsen M.R."/>
            <person name="Sondergaard T.E."/>
            <person name="Sorensen J.L."/>
            <person name="Fitzpatrick D.A."/>
            <person name="Frisvad J.C."/>
            <person name="Nielsen K.L."/>
        </authorList>
    </citation>
    <scope>NUCLEOTIDE SEQUENCE</scope>
    <source>
        <strain evidence="1">IBT 29864</strain>
    </source>
</reference>
<reference evidence="1" key="1">
    <citation type="submission" date="2022-11" db="EMBL/GenBank/DDBJ databases">
        <authorList>
            <person name="Petersen C."/>
        </authorList>
    </citation>
    <scope>NUCLEOTIDE SEQUENCE</scope>
    <source>
        <strain evidence="1">IBT 29864</strain>
    </source>
</reference>
<gene>
    <name evidence="1" type="ORF">N7496_001470</name>
</gene>
<accession>A0A9W9VVX8</accession>
<organism evidence="1 2">
    <name type="scientific">Penicillium cataractarum</name>
    <dbReference type="NCBI Taxonomy" id="2100454"/>
    <lineage>
        <taxon>Eukaryota</taxon>
        <taxon>Fungi</taxon>
        <taxon>Dikarya</taxon>
        <taxon>Ascomycota</taxon>
        <taxon>Pezizomycotina</taxon>
        <taxon>Eurotiomycetes</taxon>
        <taxon>Eurotiomycetidae</taxon>
        <taxon>Eurotiales</taxon>
        <taxon>Aspergillaceae</taxon>
        <taxon>Penicillium</taxon>
    </lineage>
</organism>
<dbReference type="RefSeq" id="XP_056561130.1">
    <property type="nucleotide sequence ID" value="XM_056694401.1"/>
</dbReference>
<dbReference type="GeneID" id="81433578"/>
<dbReference type="AlphaFoldDB" id="A0A9W9VVX8"/>
<sequence>MKQKYMGMFSCLLGQWRDHVQVELVIAGFEGFLIGKVNLCAFFDHFGGINLGLSVYVSHNDEFVPINMAQLRAD</sequence>
<evidence type="ECO:0000313" key="1">
    <source>
        <dbReference type="EMBL" id="KAJ5390402.1"/>
    </source>
</evidence>